<dbReference type="GO" id="GO:0003978">
    <property type="term" value="F:UDP-glucose 4-epimerase activity"/>
    <property type="evidence" value="ECO:0007669"/>
    <property type="project" value="UniProtKB-EC"/>
</dbReference>
<evidence type="ECO:0000313" key="2">
    <source>
        <dbReference type="EMBL" id="AIF18230.1"/>
    </source>
</evidence>
<dbReference type="Gene3D" id="3.90.25.10">
    <property type="entry name" value="UDP-galactose 4-epimerase, domain 1"/>
    <property type="match status" value="1"/>
</dbReference>
<organism evidence="2">
    <name type="scientific">uncultured marine thaumarchaeote KM3_82_C03</name>
    <dbReference type="NCBI Taxonomy" id="1456303"/>
    <lineage>
        <taxon>Archaea</taxon>
        <taxon>Nitrososphaerota</taxon>
        <taxon>environmental samples</taxon>
    </lineage>
</organism>
<proteinExistence type="predicted"/>
<dbReference type="PANTHER" id="PTHR43000">
    <property type="entry name" value="DTDP-D-GLUCOSE 4,6-DEHYDRATASE-RELATED"/>
    <property type="match status" value="1"/>
</dbReference>
<reference evidence="2" key="1">
    <citation type="journal article" date="2014" name="Genome Biol. Evol.">
        <title>Pangenome evidence for extensive interdomain horizontal transfer affecting lineage core and shell genes in uncultured planktonic thaumarchaeota and euryarchaeota.</title>
        <authorList>
            <person name="Deschamps P."/>
            <person name="Zivanovic Y."/>
            <person name="Moreira D."/>
            <person name="Rodriguez-Valera F."/>
            <person name="Lopez-Garcia P."/>
        </authorList>
    </citation>
    <scope>NUCLEOTIDE SEQUENCE</scope>
</reference>
<keyword evidence="2" id="KW-0413">Isomerase</keyword>
<accession>A0A075HRZ4</accession>
<protein>
    <submittedName>
        <fullName evidence="2">dTDP-glucose 4,6-dehydratase (GalE, GALE)</fullName>
        <ecNumber evidence="2">5.1.3.2</ecNumber>
    </submittedName>
</protein>
<dbReference type="EC" id="5.1.3.2" evidence="2"/>
<dbReference type="InterPro" id="IPR016040">
    <property type="entry name" value="NAD(P)-bd_dom"/>
</dbReference>
<evidence type="ECO:0000259" key="1">
    <source>
        <dbReference type="Pfam" id="PF16363"/>
    </source>
</evidence>
<dbReference type="Gene3D" id="3.40.50.720">
    <property type="entry name" value="NAD(P)-binding Rossmann-like Domain"/>
    <property type="match status" value="1"/>
</dbReference>
<name>A0A075HRZ4_9ARCH</name>
<sequence>MSLDQIKDLNVLVTGADGFIPSFVCDRLVELGANVTALVRRNSSNVLKSIPHLVDKVNIRWGDMTDLSLLITETKKTDIIYHLGAQSHVQYSLHNPLETFQNNITGTINVLEAARINDVKRIVHAGSAEVYGKPDTVPINEDHKLAPRSPYAASKVAADRLMFSYYCSYGLPVVTSRFFGIFGPRQSIEKAIPKFILKIKNNEAPVIYGDGTQSRDYMYVTDAADAYARLGIVENVEGDEINIGTGIETKIVDLVKLIIKIMGSNIQPVHTEKLHPGEAGRLVSNPDKCMKILNWKPTINLEDGMKTTIEYYLKHNELYKSLDVVV</sequence>
<feature type="domain" description="NAD(P)-binding" evidence="1">
    <location>
        <begin position="12"/>
        <end position="307"/>
    </location>
</feature>
<dbReference type="Pfam" id="PF16363">
    <property type="entry name" value="GDP_Man_Dehyd"/>
    <property type="match status" value="1"/>
</dbReference>
<dbReference type="InterPro" id="IPR036291">
    <property type="entry name" value="NAD(P)-bd_dom_sf"/>
</dbReference>
<gene>
    <name evidence="2" type="primary">GALE</name>
    <name evidence="2" type="synonym">galE</name>
</gene>
<dbReference type="SUPFAM" id="SSF51735">
    <property type="entry name" value="NAD(P)-binding Rossmann-fold domains"/>
    <property type="match status" value="1"/>
</dbReference>
<dbReference type="AlphaFoldDB" id="A0A075HRZ4"/>
<dbReference type="EMBL" id="KF901105">
    <property type="protein sequence ID" value="AIF18230.1"/>
    <property type="molecule type" value="Genomic_DNA"/>
</dbReference>